<dbReference type="InterPro" id="IPR039617">
    <property type="entry name" value="CLAVATA3-CLE"/>
</dbReference>
<keyword evidence="10" id="KW-1185">Reference proteome</keyword>
<keyword evidence="4 8" id="KW-0732">Signal</keyword>
<keyword evidence="3" id="KW-0964">Secreted</keyword>
<name>A0AAN7ILE1_QUERU</name>
<dbReference type="AlphaFoldDB" id="A0AAN7ILE1"/>
<organism evidence="9 10">
    <name type="scientific">Quercus rubra</name>
    <name type="common">Northern red oak</name>
    <name type="synonym">Quercus borealis</name>
    <dbReference type="NCBI Taxonomy" id="3512"/>
    <lineage>
        <taxon>Eukaryota</taxon>
        <taxon>Viridiplantae</taxon>
        <taxon>Streptophyta</taxon>
        <taxon>Embryophyta</taxon>
        <taxon>Tracheophyta</taxon>
        <taxon>Spermatophyta</taxon>
        <taxon>Magnoliopsida</taxon>
        <taxon>eudicotyledons</taxon>
        <taxon>Gunneridae</taxon>
        <taxon>Pentapetalae</taxon>
        <taxon>rosids</taxon>
        <taxon>fabids</taxon>
        <taxon>Fagales</taxon>
        <taxon>Fagaceae</taxon>
        <taxon>Quercus</taxon>
    </lineage>
</organism>
<evidence type="ECO:0000256" key="2">
    <source>
        <dbReference type="ARBA" id="ARBA00005416"/>
    </source>
</evidence>
<evidence type="ECO:0000256" key="6">
    <source>
        <dbReference type="ARBA" id="ARBA00023180"/>
    </source>
</evidence>
<proteinExistence type="inferred from homology"/>
<evidence type="ECO:0000256" key="5">
    <source>
        <dbReference type="ARBA" id="ARBA00022782"/>
    </source>
</evidence>
<protein>
    <submittedName>
        <fullName evidence="9">Uncharacterized protein</fullName>
    </submittedName>
</protein>
<comment type="subcellular location">
    <subcellularLocation>
        <location evidence="1">Secreted</location>
        <location evidence="1">Extracellular space</location>
    </subcellularLocation>
</comment>
<evidence type="ECO:0000256" key="7">
    <source>
        <dbReference type="ARBA" id="ARBA00023278"/>
    </source>
</evidence>
<comment type="similarity">
    <text evidence="2">Belongs to the CLV3/ESR signal peptide family.</text>
</comment>
<dbReference type="EMBL" id="JAXUIC010000008">
    <property type="protein sequence ID" value="KAK4576997.1"/>
    <property type="molecule type" value="Genomic_DNA"/>
</dbReference>
<keyword evidence="7" id="KW-0379">Hydroxylation</keyword>
<comment type="caution">
    <text evidence="9">The sequence shown here is derived from an EMBL/GenBank/DDBJ whole genome shotgun (WGS) entry which is preliminary data.</text>
</comment>
<dbReference type="Proteomes" id="UP001324115">
    <property type="component" value="Unassembled WGS sequence"/>
</dbReference>
<dbReference type="GO" id="GO:0005576">
    <property type="term" value="C:extracellular region"/>
    <property type="evidence" value="ECO:0007669"/>
    <property type="project" value="UniProtKB-SubCell"/>
</dbReference>
<keyword evidence="5" id="KW-0221">Differentiation</keyword>
<dbReference type="GO" id="GO:0030154">
    <property type="term" value="P:cell differentiation"/>
    <property type="evidence" value="ECO:0007669"/>
    <property type="project" value="UniProtKB-KW"/>
</dbReference>
<evidence type="ECO:0000256" key="3">
    <source>
        <dbReference type="ARBA" id="ARBA00022525"/>
    </source>
</evidence>
<gene>
    <name evidence="9" type="ORF">RGQ29_027490</name>
</gene>
<feature type="chain" id="PRO_5042992820" evidence="8">
    <location>
        <begin position="27"/>
        <end position="81"/>
    </location>
</feature>
<dbReference type="PANTHER" id="PTHR36016:SF4">
    <property type="entry name" value="CLAVATA3_ESR (CLE) GENE FAMILY MEMBER"/>
    <property type="match status" value="1"/>
</dbReference>
<keyword evidence="6" id="KW-0325">Glycoprotein</keyword>
<evidence type="ECO:0000256" key="4">
    <source>
        <dbReference type="ARBA" id="ARBA00022729"/>
    </source>
</evidence>
<feature type="signal peptide" evidence="8">
    <location>
        <begin position="1"/>
        <end position="26"/>
    </location>
</feature>
<accession>A0AAN7ILE1</accession>
<evidence type="ECO:0000256" key="8">
    <source>
        <dbReference type="SAM" id="SignalP"/>
    </source>
</evidence>
<evidence type="ECO:0000313" key="9">
    <source>
        <dbReference type="EMBL" id="KAK4576997.1"/>
    </source>
</evidence>
<reference evidence="9 10" key="1">
    <citation type="journal article" date="2023" name="G3 (Bethesda)">
        <title>A haplotype-resolved chromosome-scale genome for Quercus rubra L. provides insights into the genetics of adaptive traits for red oak species.</title>
        <authorList>
            <person name="Kapoor B."/>
            <person name="Jenkins J."/>
            <person name="Schmutz J."/>
            <person name="Zhebentyayeva T."/>
            <person name="Kuelheim C."/>
            <person name="Coggeshall M."/>
            <person name="Heim C."/>
            <person name="Lasky J.R."/>
            <person name="Leites L."/>
            <person name="Islam-Faridi N."/>
            <person name="Romero-Severson J."/>
            <person name="DeLeo V.L."/>
            <person name="Lucas S.M."/>
            <person name="Lazic D."/>
            <person name="Gailing O."/>
            <person name="Carlson J."/>
            <person name="Staton M."/>
        </authorList>
    </citation>
    <scope>NUCLEOTIDE SEQUENCE [LARGE SCALE GENOMIC DNA]</scope>
    <source>
        <strain evidence="9">Pseudo-F2</strain>
    </source>
</reference>
<evidence type="ECO:0000313" key="10">
    <source>
        <dbReference type="Proteomes" id="UP001324115"/>
    </source>
</evidence>
<sequence length="81" mass="9073">MGTLLKAKVEILSLIIVLMIVTSSEARLSHGFSIVPKKIGKPPILRELQYHELKIKYYRRRLMQGAGTQRVAPGGPDGQHH</sequence>
<evidence type="ECO:0000256" key="1">
    <source>
        <dbReference type="ARBA" id="ARBA00004239"/>
    </source>
</evidence>
<dbReference type="PANTHER" id="PTHR36016">
    <property type="entry name" value="CLAVATA3/ESR (CLE)-RELATED PROTEIN 7"/>
    <property type="match status" value="1"/>
</dbReference>